<keyword evidence="2" id="KW-1185">Reference proteome</keyword>
<dbReference type="KEGG" id="surl:BI350_15765"/>
<evidence type="ECO:0008006" key="3">
    <source>
        <dbReference type="Google" id="ProtNLM"/>
    </source>
</evidence>
<proteinExistence type="predicted"/>
<accession>A0A1D8JJI9</accession>
<sequence>MRNALLVDKNIIVTTDNSGGIGEKEQDIVSATDRLTAYYSARVTLLEQWAANAEPFTTLIHNFSGHESWGKYVQGVKDLFQEAGVPCPQISGSTETNMELVQSAVAVTMIGKREEHVSMPDGQWFTYGAPLVGEEVLVHADEVASIRRIKQALDDQMIYRVWPVGSQGILHEMRRLMNDDDLNAESELDLRKTAGPSTVVLVEIPLEKSLAAEKLFGNLLRKIDFK</sequence>
<dbReference type="EMBL" id="CP017560">
    <property type="protein sequence ID" value="AOV08862.1"/>
    <property type="molecule type" value="Genomic_DNA"/>
</dbReference>
<gene>
    <name evidence="1" type="ORF">BI350_15765</name>
</gene>
<evidence type="ECO:0000313" key="1">
    <source>
        <dbReference type="EMBL" id="AOV08862.1"/>
    </source>
</evidence>
<name>A0A1D8JJI9_9BACL</name>
<organism evidence="1 2">
    <name type="scientific">Sporosarcina ureilytica</name>
    <dbReference type="NCBI Taxonomy" id="298596"/>
    <lineage>
        <taxon>Bacteria</taxon>
        <taxon>Bacillati</taxon>
        <taxon>Bacillota</taxon>
        <taxon>Bacilli</taxon>
        <taxon>Bacillales</taxon>
        <taxon>Caryophanaceae</taxon>
        <taxon>Sporosarcina</taxon>
    </lineage>
</organism>
<protein>
    <recommendedName>
        <fullName evidence="3">Alpha-ribazole-5-phosphate synthase</fullName>
    </recommendedName>
</protein>
<dbReference type="AlphaFoldDB" id="A0A1D8JJI9"/>
<dbReference type="RefSeq" id="WP_075529026.1">
    <property type="nucleotide sequence ID" value="NZ_CP017560.1"/>
</dbReference>
<evidence type="ECO:0000313" key="2">
    <source>
        <dbReference type="Proteomes" id="UP000185746"/>
    </source>
</evidence>
<reference evidence="1 2" key="1">
    <citation type="submission" date="2016-09" db="EMBL/GenBank/DDBJ databases">
        <title>Complete genome sequence of the Lysinibacillus sphaericus LMG 22257, a specie of Bacillus with ureolytic activity that can effectively biodeposit calcium carbonate.</title>
        <authorList>
            <person name="Yan W."/>
        </authorList>
    </citation>
    <scope>NUCLEOTIDE SEQUENCE [LARGE SCALE GENOMIC DNA]</scope>
    <source>
        <strain evidence="1 2">LMG 22257</strain>
    </source>
</reference>
<dbReference type="Proteomes" id="UP000185746">
    <property type="component" value="Chromosome"/>
</dbReference>